<organism evidence="1 2">
    <name type="scientific">Botrimarina mediterranea</name>
    <dbReference type="NCBI Taxonomy" id="2528022"/>
    <lineage>
        <taxon>Bacteria</taxon>
        <taxon>Pseudomonadati</taxon>
        <taxon>Planctomycetota</taxon>
        <taxon>Planctomycetia</taxon>
        <taxon>Pirellulales</taxon>
        <taxon>Lacipirellulaceae</taxon>
        <taxon>Botrimarina</taxon>
    </lineage>
</organism>
<dbReference type="KEGG" id="bmei:Spa11_33290"/>
<accession>A0A518KBH4</accession>
<keyword evidence="2" id="KW-1185">Reference proteome</keyword>
<dbReference type="Gene3D" id="3.40.50.300">
    <property type="entry name" value="P-loop containing nucleotide triphosphate hydrolases"/>
    <property type="match status" value="1"/>
</dbReference>
<reference evidence="1 2" key="1">
    <citation type="submission" date="2019-02" db="EMBL/GenBank/DDBJ databases">
        <title>Deep-cultivation of Planctomycetes and their phenomic and genomic characterization uncovers novel biology.</title>
        <authorList>
            <person name="Wiegand S."/>
            <person name="Jogler M."/>
            <person name="Boedeker C."/>
            <person name="Pinto D."/>
            <person name="Vollmers J."/>
            <person name="Rivas-Marin E."/>
            <person name="Kohn T."/>
            <person name="Peeters S.H."/>
            <person name="Heuer A."/>
            <person name="Rast P."/>
            <person name="Oberbeckmann S."/>
            <person name="Bunk B."/>
            <person name="Jeske O."/>
            <person name="Meyerdierks A."/>
            <person name="Storesund J.E."/>
            <person name="Kallscheuer N."/>
            <person name="Luecker S."/>
            <person name="Lage O.M."/>
            <person name="Pohl T."/>
            <person name="Merkel B.J."/>
            <person name="Hornburger P."/>
            <person name="Mueller R.-W."/>
            <person name="Bruemmer F."/>
            <person name="Labrenz M."/>
            <person name="Spormann A.M."/>
            <person name="Op den Camp H."/>
            <person name="Overmann J."/>
            <person name="Amann R."/>
            <person name="Jetten M.S.M."/>
            <person name="Mascher T."/>
            <person name="Medema M.H."/>
            <person name="Devos D.P."/>
            <person name="Kaster A.-K."/>
            <person name="Ovreas L."/>
            <person name="Rohde M."/>
            <person name="Galperin M.Y."/>
            <person name="Jogler C."/>
        </authorList>
    </citation>
    <scope>NUCLEOTIDE SEQUENCE [LARGE SCALE GENOMIC DNA]</scope>
    <source>
        <strain evidence="1 2">Spa11</strain>
    </source>
</reference>
<evidence type="ECO:0000313" key="1">
    <source>
        <dbReference type="EMBL" id="QDV75119.1"/>
    </source>
</evidence>
<evidence type="ECO:0000313" key="2">
    <source>
        <dbReference type="Proteomes" id="UP000316426"/>
    </source>
</evidence>
<name>A0A518KBH4_9BACT</name>
<dbReference type="SUPFAM" id="SSF52540">
    <property type="entry name" value="P-loop containing nucleoside triphosphate hydrolases"/>
    <property type="match status" value="1"/>
</dbReference>
<sequence length="230" mass="26190">MHRSGTSATSNLLEANGLFLGDDLIDANTHNPVGFFESERAIVLNEAVLRRFGSGYLDPSPLVNRFPTKLYKQAIRYLLELSTEHKVVGWKDPRTTVTWPCWQEVLSDCQVRPICVFRHPDAVVRSLMKIYSDLDREKSLRCWLTYNRRLLGLGADVEWINFDESLGPQLDRVLSRLGLQFDEATLDRFDTSLVHNQSKASPTGDAEVDATYEWLHTVWSAAHGRSEAPR</sequence>
<proteinExistence type="predicted"/>
<dbReference type="EMBL" id="CP036349">
    <property type="protein sequence ID" value="QDV75119.1"/>
    <property type="molecule type" value="Genomic_DNA"/>
</dbReference>
<dbReference type="InterPro" id="IPR027417">
    <property type="entry name" value="P-loop_NTPase"/>
</dbReference>
<evidence type="ECO:0008006" key="3">
    <source>
        <dbReference type="Google" id="ProtNLM"/>
    </source>
</evidence>
<dbReference type="AlphaFoldDB" id="A0A518KBH4"/>
<gene>
    <name evidence="1" type="ORF">Spa11_33290</name>
</gene>
<dbReference type="Proteomes" id="UP000316426">
    <property type="component" value="Chromosome"/>
</dbReference>
<protein>
    <recommendedName>
        <fullName evidence="3">Sulfotransferase family protein</fullName>
    </recommendedName>
</protein>